<gene>
    <name evidence="2" type="ORF">WJU22_04730</name>
</gene>
<evidence type="ECO:0000259" key="1">
    <source>
        <dbReference type="Pfam" id="PF14302"/>
    </source>
</evidence>
<dbReference type="PROSITE" id="PS51257">
    <property type="entry name" value="PROKAR_LIPOPROTEIN"/>
    <property type="match status" value="1"/>
</dbReference>
<dbReference type="Pfam" id="PF14302">
    <property type="entry name" value="DUF4377"/>
    <property type="match status" value="1"/>
</dbReference>
<dbReference type="InterPro" id="IPR025485">
    <property type="entry name" value="DUF4377"/>
</dbReference>
<evidence type="ECO:0000313" key="3">
    <source>
        <dbReference type="Proteomes" id="UP001449657"/>
    </source>
</evidence>
<name>A0ABZ2Z5N5_9BACT</name>
<proteinExistence type="predicted"/>
<dbReference type="RefSeq" id="WP_341842113.1">
    <property type="nucleotide sequence ID" value="NZ_CP149792.1"/>
</dbReference>
<accession>A0ABZ2Z5N5</accession>
<dbReference type="EMBL" id="CP150096">
    <property type="protein sequence ID" value="WZN47477.1"/>
    <property type="molecule type" value="Genomic_DNA"/>
</dbReference>
<feature type="domain" description="DUF4377" evidence="1">
    <location>
        <begin position="152"/>
        <end position="231"/>
    </location>
</feature>
<dbReference type="Gene3D" id="2.40.128.640">
    <property type="match status" value="1"/>
</dbReference>
<reference evidence="2 3" key="1">
    <citation type="submission" date="2024-03" db="EMBL/GenBank/DDBJ databases">
        <title>Chitinophaga caseinilytica sp. nov., a casein hydrolysing bacterium isolated from forest soil.</title>
        <authorList>
            <person name="Lee D.S."/>
            <person name="Han D.M."/>
            <person name="Baek J.H."/>
            <person name="Choi D.G."/>
            <person name="Jeon J.H."/>
            <person name="Jeon C.O."/>
        </authorList>
    </citation>
    <scope>NUCLEOTIDE SEQUENCE [LARGE SCALE GENOMIC DNA]</scope>
    <source>
        <strain evidence="2 3">KACC 19118</strain>
    </source>
</reference>
<dbReference type="Proteomes" id="UP001449657">
    <property type="component" value="Chromosome"/>
</dbReference>
<protein>
    <submittedName>
        <fullName evidence="2">DUF4377 domain-containing protein</fullName>
    </submittedName>
</protein>
<evidence type="ECO:0000313" key="2">
    <source>
        <dbReference type="EMBL" id="WZN47477.1"/>
    </source>
</evidence>
<sequence length="235" mass="25460">MKTHITLFMAGALAMSACQNSSKPPAADSTATAATSVVLDGYYEASMPAASSPGRLVGLTLRPTNDAQMTTDYMNFTPEIVQMGNWSTLDSGKILITLVTVGSGNPKKDSLLFRQDGESLVYLGADYGTDGLTLTKKTAPAPATKELLVWVKSEGECENGPGFGKVKCYDVQYGDRLQDDPASWEKLMGEIEGFKFEKGNVYQLKVSRIPHDPPRQDVGAYAYKLVETVKKEKAK</sequence>
<keyword evidence="3" id="KW-1185">Reference proteome</keyword>
<organism evidence="2 3">
    <name type="scientific">Chitinophaga caseinilytica</name>
    <dbReference type="NCBI Taxonomy" id="2267521"/>
    <lineage>
        <taxon>Bacteria</taxon>
        <taxon>Pseudomonadati</taxon>
        <taxon>Bacteroidota</taxon>
        <taxon>Chitinophagia</taxon>
        <taxon>Chitinophagales</taxon>
        <taxon>Chitinophagaceae</taxon>
        <taxon>Chitinophaga</taxon>
    </lineage>
</organism>